<evidence type="ECO:0000256" key="1">
    <source>
        <dbReference type="SAM" id="MobiDB-lite"/>
    </source>
</evidence>
<feature type="region of interest" description="Disordered" evidence="1">
    <location>
        <begin position="31"/>
        <end position="55"/>
    </location>
</feature>
<dbReference type="Proteomes" id="UP001519460">
    <property type="component" value="Unassembled WGS sequence"/>
</dbReference>
<proteinExistence type="predicted"/>
<protein>
    <submittedName>
        <fullName evidence="2">Uncharacterized protein</fullName>
    </submittedName>
</protein>
<feature type="compositionally biased region" description="Basic and acidic residues" evidence="1">
    <location>
        <begin position="44"/>
        <end position="55"/>
    </location>
</feature>
<organism evidence="2 3">
    <name type="scientific">Batillaria attramentaria</name>
    <dbReference type="NCBI Taxonomy" id="370345"/>
    <lineage>
        <taxon>Eukaryota</taxon>
        <taxon>Metazoa</taxon>
        <taxon>Spiralia</taxon>
        <taxon>Lophotrochozoa</taxon>
        <taxon>Mollusca</taxon>
        <taxon>Gastropoda</taxon>
        <taxon>Caenogastropoda</taxon>
        <taxon>Sorbeoconcha</taxon>
        <taxon>Cerithioidea</taxon>
        <taxon>Batillariidae</taxon>
        <taxon>Batillaria</taxon>
    </lineage>
</organism>
<reference evidence="2 3" key="1">
    <citation type="journal article" date="2023" name="Sci. Data">
        <title>Genome assembly of the Korean intertidal mud-creeper Batillaria attramentaria.</title>
        <authorList>
            <person name="Patra A.K."/>
            <person name="Ho P.T."/>
            <person name="Jun S."/>
            <person name="Lee S.J."/>
            <person name="Kim Y."/>
            <person name="Won Y.J."/>
        </authorList>
    </citation>
    <scope>NUCLEOTIDE SEQUENCE [LARGE SCALE GENOMIC DNA]</scope>
    <source>
        <strain evidence="2">Wonlab-2016</strain>
    </source>
</reference>
<feature type="non-terminal residue" evidence="2">
    <location>
        <position position="55"/>
    </location>
</feature>
<sequence>LTTVRISHVNLPISHHQTRTLMHTEMTSIKPLRQHSRLSLTDQTHPEKFPEKQRS</sequence>
<feature type="non-terminal residue" evidence="2">
    <location>
        <position position="1"/>
    </location>
</feature>
<dbReference type="EMBL" id="JACVVK020000383">
    <property type="protein sequence ID" value="KAK7476178.1"/>
    <property type="molecule type" value="Genomic_DNA"/>
</dbReference>
<evidence type="ECO:0000313" key="2">
    <source>
        <dbReference type="EMBL" id="KAK7476178.1"/>
    </source>
</evidence>
<keyword evidence="3" id="KW-1185">Reference proteome</keyword>
<gene>
    <name evidence="2" type="ORF">BaRGS_00032602</name>
</gene>
<name>A0ABD0JN23_9CAEN</name>
<comment type="caution">
    <text evidence="2">The sequence shown here is derived from an EMBL/GenBank/DDBJ whole genome shotgun (WGS) entry which is preliminary data.</text>
</comment>
<evidence type="ECO:0000313" key="3">
    <source>
        <dbReference type="Proteomes" id="UP001519460"/>
    </source>
</evidence>
<dbReference type="AlphaFoldDB" id="A0ABD0JN23"/>
<accession>A0ABD0JN23</accession>